<dbReference type="InterPro" id="IPR004358">
    <property type="entry name" value="Sig_transdc_His_kin-like_C"/>
</dbReference>
<comment type="caution">
    <text evidence="10">The sequence shown here is derived from an EMBL/GenBank/DDBJ whole genome shotgun (WGS) entry which is preliminary data.</text>
</comment>
<dbReference type="InterPro" id="IPR005467">
    <property type="entry name" value="His_kinase_dom"/>
</dbReference>
<proteinExistence type="predicted"/>
<evidence type="ECO:0000256" key="8">
    <source>
        <dbReference type="ARBA" id="ARBA00023012"/>
    </source>
</evidence>
<dbReference type="Proteomes" id="UP001165395">
    <property type="component" value="Unassembled WGS sequence"/>
</dbReference>
<keyword evidence="7" id="KW-0067">ATP-binding</keyword>
<dbReference type="Pfam" id="PF02518">
    <property type="entry name" value="HATPase_c"/>
    <property type="match status" value="1"/>
</dbReference>
<name>A0ABS8D7D6_9NEIS</name>
<evidence type="ECO:0000256" key="4">
    <source>
        <dbReference type="ARBA" id="ARBA00022679"/>
    </source>
</evidence>
<protein>
    <recommendedName>
        <fullName evidence="2">histidine kinase</fullName>
        <ecNumber evidence="2">2.7.13.3</ecNumber>
    </recommendedName>
</protein>
<sequence length="363" mass="40610">MSSTLNEHIPDVAAFAGLEWLEHPILALSPDDKVVYTNPAVEQMLEVGARYIFERPLAHFFGEGVEELLQAARQTRRQQAACREYDMKLTLLHAAKEVHLNIQTIPLDARLVHRADVLLELTPIDPQWRAIQEEQIARQKDANREQMRNLAHEIKNPLGGIRGAAQLLEHELTDPSLQEYTQVIRAEADRLQALLDRLLTPNPRPQMVVLNIHEVLERVRQLVSAETQRNVSFLCDYDASLPDLHGDRGQLIQVVLNIVRNAVQALGGSGEIVFRTRIARQVTLYRKRHALAVQVSIIDNGPGIPESLQPSVFYPLVTGRADGTGLGLSLAQSIVHQHGGSLDFVSRPGYTEFIMLLPISVGH</sequence>
<evidence type="ECO:0000256" key="1">
    <source>
        <dbReference type="ARBA" id="ARBA00000085"/>
    </source>
</evidence>
<dbReference type="SMART" id="SM00387">
    <property type="entry name" value="HATPase_c"/>
    <property type="match status" value="1"/>
</dbReference>
<dbReference type="NCBIfam" id="NF008293">
    <property type="entry name" value="PRK11073.1"/>
    <property type="match status" value="1"/>
</dbReference>
<dbReference type="Gene3D" id="3.30.565.10">
    <property type="entry name" value="Histidine kinase-like ATPase, C-terminal domain"/>
    <property type="match status" value="1"/>
</dbReference>
<dbReference type="SUPFAM" id="SSF55874">
    <property type="entry name" value="ATPase domain of HSP90 chaperone/DNA topoisomerase II/histidine kinase"/>
    <property type="match status" value="1"/>
</dbReference>
<dbReference type="CDD" id="cd00082">
    <property type="entry name" value="HisKA"/>
    <property type="match status" value="1"/>
</dbReference>
<dbReference type="GO" id="GO:0016301">
    <property type="term" value="F:kinase activity"/>
    <property type="evidence" value="ECO:0007669"/>
    <property type="project" value="UniProtKB-KW"/>
</dbReference>
<evidence type="ECO:0000256" key="2">
    <source>
        <dbReference type="ARBA" id="ARBA00012438"/>
    </source>
</evidence>
<gene>
    <name evidence="10" type="ORF">LIN78_11190</name>
</gene>
<organism evidence="10 11">
    <name type="scientific">Leeia speluncae</name>
    <dbReference type="NCBI Taxonomy" id="2884804"/>
    <lineage>
        <taxon>Bacteria</taxon>
        <taxon>Pseudomonadati</taxon>
        <taxon>Pseudomonadota</taxon>
        <taxon>Betaproteobacteria</taxon>
        <taxon>Neisseriales</taxon>
        <taxon>Leeiaceae</taxon>
        <taxon>Leeia</taxon>
    </lineage>
</organism>
<dbReference type="PROSITE" id="PS50109">
    <property type="entry name" value="HIS_KIN"/>
    <property type="match status" value="1"/>
</dbReference>
<keyword evidence="11" id="KW-1185">Reference proteome</keyword>
<evidence type="ECO:0000256" key="5">
    <source>
        <dbReference type="ARBA" id="ARBA00022741"/>
    </source>
</evidence>
<evidence type="ECO:0000313" key="11">
    <source>
        <dbReference type="Proteomes" id="UP001165395"/>
    </source>
</evidence>
<evidence type="ECO:0000259" key="9">
    <source>
        <dbReference type="PROSITE" id="PS50109"/>
    </source>
</evidence>
<dbReference type="InterPro" id="IPR036890">
    <property type="entry name" value="HATPase_C_sf"/>
</dbReference>
<comment type="catalytic activity">
    <reaction evidence="1">
        <text>ATP + protein L-histidine = ADP + protein N-phospho-L-histidine.</text>
        <dbReference type="EC" id="2.7.13.3"/>
    </reaction>
</comment>
<keyword evidence="5" id="KW-0547">Nucleotide-binding</keyword>
<keyword evidence="3" id="KW-0597">Phosphoprotein</keyword>
<keyword evidence="6 10" id="KW-0418">Kinase</keyword>
<keyword evidence="8" id="KW-0902">Two-component regulatory system</keyword>
<dbReference type="RefSeq" id="WP_227180906.1">
    <property type="nucleotide sequence ID" value="NZ_JAJBZT010000005.1"/>
</dbReference>
<reference evidence="10" key="1">
    <citation type="submission" date="2021-10" db="EMBL/GenBank/DDBJ databases">
        <title>The complete genome sequence of Leeia sp. TBRC 13508.</title>
        <authorList>
            <person name="Charoenyingcharoen P."/>
            <person name="Yukphan P."/>
        </authorList>
    </citation>
    <scope>NUCLEOTIDE SEQUENCE</scope>
    <source>
        <strain evidence="10">TBRC 13508</strain>
    </source>
</reference>
<dbReference type="EC" id="2.7.13.3" evidence="2"/>
<dbReference type="InterPro" id="IPR003594">
    <property type="entry name" value="HATPase_dom"/>
</dbReference>
<evidence type="ECO:0000313" key="10">
    <source>
        <dbReference type="EMBL" id="MCB6184110.1"/>
    </source>
</evidence>
<dbReference type="Gene3D" id="3.30.450.20">
    <property type="entry name" value="PAS domain"/>
    <property type="match status" value="1"/>
</dbReference>
<dbReference type="SUPFAM" id="SSF47384">
    <property type="entry name" value="Homodimeric domain of signal transducing histidine kinase"/>
    <property type="match status" value="1"/>
</dbReference>
<dbReference type="SMART" id="SM00388">
    <property type="entry name" value="HisKA"/>
    <property type="match status" value="1"/>
</dbReference>
<evidence type="ECO:0000256" key="7">
    <source>
        <dbReference type="ARBA" id="ARBA00022840"/>
    </source>
</evidence>
<dbReference type="InterPro" id="IPR003661">
    <property type="entry name" value="HisK_dim/P_dom"/>
</dbReference>
<dbReference type="PRINTS" id="PR00344">
    <property type="entry name" value="BCTRLSENSOR"/>
</dbReference>
<dbReference type="PANTHER" id="PTHR43065">
    <property type="entry name" value="SENSOR HISTIDINE KINASE"/>
    <property type="match status" value="1"/>
</dbReference>
<dbReference type="InterPro" id="IPR036097">
    <property type="entry name" value="HisK_dim/P_sf"/>
</dbReference>
<keyword evidence="4" id="KW-0808">Transferase</keyword>
<dbReference type="PANTHER" id="PTHR43065:SF16">
    <property type="entry name" value="SENSORY HISTIDINE KINASE_PHOSPHATASE NTRB"/>
    <property type="match status" value="1"/>
</dbReference>
<feature type="domain" description="Histidine kinase" evidence="9">
    <location>
        <begin position="149"/>
        <end position="361"/>
    </location>
</feature>
<dbReference type="EMBL" id="JAJBZT010000005">
    <property type="protein sequence ID" value="MCB6184110.1"/>
    <property type="molecule type" value="Genomic_DNA"/>
</dbReference>
<evidence type="ECO:0000256" key="6">
    <source>
        <dbReference type="ARBA" id="ARBA00022777"/>
    </source>
</evidence>
<dbReference type="Gene3D" id="1.10.287.130">
    <property type="match status" value="1"/>
</dbReference>
<accession>A0ABS8D7D6</accession>
<evidence type="ECO:0000256" key="3">
    <source>
        <dbReference type="ARBA" id="ARBA00022553"/>
    </source>
</evidence>
<dbReference type="Pfam" id="PF00512">
    <property type="entry name" value="HisKA"/>
    <property type="match status" value="1"/>
</dbReference>